<reference evidence="1 2" key="1">
    <citation type="submission" date="2015-07" db="EMBL/GenBank/DDBJ databases">
        <title>The genome of Melipona quadrifasciata.</title>
        <authorList>
            <person name="Pan H."/>
            <person name="Kapheim K."/>
        </authorList>
    </citation>
    <scope>NUCLEOTIDE SEQUENCE [LARGE SCALE GENOMIC DNA]</scope>
    <source>
        <strain evidence="1">0111107301</strain>
        <tissue evidence="1">Whole body</tissue>
    </source>
</reference>
<protein>
    <submittedName>
        <fullName evidence="1">Uncharacterized protein</fullName>
    </submittedName>
</protein>
<proteinExistence type="predicted"/>
<dbReference type="OrthoDB" id="7635056at2759"/>
<keyword evidence="2" id="KW-1185">Reference proteome</keyword>
<evidence type="ECO:0000313" key="2">
    <source>
        <dbReference type="Proteomes" id="UP000053105"/>
    </source>
</evidence>
<organism evidence="1 2">
    <name type="scientific">Melipona quadrifasciata</name>
    <dbReference type="NCBI Taxonomy" id="166423"/>
    <lineage>
        <taxon>Eukaryota</taxon>
        <taxon>Metazoa</taxon>
        <taxon>Ecdysozoa</taxon>
        <taxon>Arthropoda</taxon>
        <taxon>Hexapoda</taxon>
        <taxon>Insecta</taxon>
        <taxon>Pterygota</taxon>
        <taxon>Neoptera</taxon>
        <taxon>Endopterygota</taxon>
        <taxon>Hymenoptera</taxon>
        <taxon>Apocrita</taxon>
        <taxon>Aculeata</taxon>
        <taxon>Apoidea</taxon>
        <taxon>Anthophila</taxon>
        <taxon>Apidae</taxon>
        <taxon>Melipona</taxon>
    </lineage>
</organism>
<sequence length="179" mass="20942">MGYEKALDVRSILNSSRCPNTADLRDIDENSLKYNSLSRDVWSNKGAVYTEIASMSSKYFLKQLECRFATFFYRSCNLRYETRDLEPESKHDQLNVRLYSDTTHLVSDTKSCTMSSLQRDQLGQRGHGDVMSFNLLRGLDHLKNPQLNKQNDVMVKHNSTMIKKKIRKYIDKLRNIIQY</sequence>
<dbReference type="AlphaFoldDB" id="A0A0N0U7I0"/>
<dbReference type="Proteomes" id="UP000053105">
    <property type="component" value="Unassembled WGS sequence"/>
</dbReference>
<dbReference type="STRING" id="166423.A0A0N0U7I0"/>
<dbReference type="EMBL" id="KQ435698">
    <property type="protein sequence ID" value="KOX80721.1"/>
    <property type="molecule type" value="Genomic_DNA"/>
</dbReference>
<accession>A0A0N0U7I0</accession>
<gene>
    <name evidence="1" type="ORF">WN51_02009</name>
</gene>
<name>A0A0N0U7I0_9HYME</name>
<evidence type="ECO:0000313" key="1">
    <source>
        <dbReference type="EMBL" id="KOX80721.1"/>
    </source>
</evidence>